<dbReference type="EMBL" id="CR940352">
    <property type="protein sequence ID" value="CAI75514.1"/>
    <property type="molecule type" value="Genomic_DNA"/>
</dbReference>
<reference evidence="1 2" key="1">
    <citation type="journal article" date="2005" name="Science">
        <title>Genome of the host-cell transforming parasite Theileria annulata compared with T. parva.</title>
        <authorList>
            <person name="Pain A."/>
            <person name="Renauld H."/>
            <person name="Berriman M."/>
            <person name="Murphy L."/>
            <person name="Yeats C.A."/>
            <person name="Weir W."/>
            <person name="Kerhornou A."/>
            <person name="Aslett M."/>
            <person name="Bishop R."/>
            <person name="Bouchier C."/>
            <person name="Cochet M."/>
            <person name="Coulson R.M.R."/>
            <person name="Cronin A."/>
            <person name="de Villiers E.P."/>
            <person name="Fraser A."/>
            <person name="Fosker N."/>
            <person name="Gardner M."/>
            <person name="Goble A."/>
            <person name="Griffiths-Jones S."/>
            <person name="Harris D.E."/>
            <person name="Katzer F."/>
            <person name="Larke N."/>
            <person name="Lord A."/>
            <person name="Maser P."/>
            <person name="McKellar S."/>
            <person name="Mooney P."/>
            <person name="Morton F."/>
            <person name="Nene V."/>
            <person name="O'Neil S."/>
            <person name="Price C."/>
            <person name="Quail M.A."/>
            <person name="Rabbinowitsch E."/>
            <person name="Rawlings N.D."/>
            <person name="Rutter S."/>
            <person name="Saunders D."/>
            <person name="Seeger K."/>
            <person name="Shah T."/>
            <person name="Squares R."/>
            <person name="Squares S."/>
            <person name="Tivey A."/>
            <person name="Walker A.R."/>
            <person name="Woodward J."/>
            <person name="Dobbelaere D.A.E."/>
            <person name="Langsley G."/>
            <person name="Rajandream M.A."/>
            <person name="McKeever D."/>
            <person name="Shiels B."/>
            <person name="Tait A."/>
            <person name="Barrell B.G."/>
            <person name="Hall N."/>
        </authorList>
    </citation>
    <scope>NUCLEOTIDE SEQUENCE [LARGE SCALE GENOMIC DNA]</scope>
    <source>
        <strain evidence="2">Ankara</strain>
    </source>
</reference>
<dbReference type="Proteomes" id="UP000001950">
    <property type="component" value="Chromosome 3"/>
</dbReference>
<sequence length="189" mass="22440">MVSLKYIYLNFIYIPNINKNNINNNINKNNMISRMSLNNFPEINNKFNNFINPFQSNNQFIHQDLIINLLSLIEKSTNPNINSLLSTHKFMNIEEKKEFMISLISNWDMKKMTITIDKLNSFDRIIKILKLEPKIITECLGYIKFDHQDLKTKQKILLFHDLFGDNNIYNPLPFLHSNINIQKFKSNQI</sequence>
<dbReference type="GeneID" id="3864839"/>
<name>Q4UCD7_THEAN</name>
<dbReference type="AlphaFoldDB" id="Q4UCD7"/>
<keyword evidence="2" id="KW-1185">Reference proteome</keyword>
<dbReference type="KEGG" id="tan:TA03830"/>
<proteinExistence type="predicted"/>
<protein>
    <submittedName>
        <fullName evidence="1">Uncharacterized protein</fullName>
    </submittedName>
</protein>
<evidence type="ECO:0000313" key="2">
    <source>
        <dbReference type="Proteomes" id="UP000001950"/>
    </source>
</evidence>
<dbReference type="InParanoid" id="Q4UCD7"/>
<dbReference type="VEuPathDB" id="PiroplasmaDB:TA03830"/>
<dbReference type="RefSeq" id="XP_954990.1">
    <property type="nucleotide sequence ID" value="XM_949897.1"/>
</dbReference>
<organism evidence="1 2">
    <name type="scientific">Theileria annulata</name>
    <dbReference type="NCBI Taxonomy" id="5874"/>
    <lineage>
        <taxon>Eukaryota</taxon>
        <taxon>Sar</taxon>
        <taxon>Alveolata</taxon>
        <taxon>Apicomplexa</taxon>
        <taxon>Aconoidasida</taxon>
        <taxon>Piroplasmida</taxon>
        <taxon>Theileriidae</taxon>
        <taxon>Theileria</taxon>
    </lineage>
</organism>
<gene>
    <name evidence="1" type="ORF">TA03830</name>
</gene>
<accession>Q4UCD7</accession>
<evidence type="ECO:0000313" key="1">
    <source>
        <dbReference type="EMBL" id="CAI75514.1"/>
    </source>
</evidence>